<dbReference type="InterPro" id="IPR050109">
    <property type="entry name" value="HTH-type_TetR-like_transc_reg"/>
</dbReference>
<dbReference type="PANTHER" id="PTHR30055:SF234">
    <property type="entry name" value="HTH-TYPE TRANSCRIPTIONAL REGULATOR BETI"/>
    <property type="match status" value="1"/>
</dbReference>
<name>A0ABX8XJQ8_9ACTN</name>
<evidence type="ECO:0000256" key="1">
    <source>
        <dbReference type="ARBA" id="ARBA00023015"/>
    </source>
</evidence>
<sequence length="236" mass="25438">MAARRAGAGAPGRSGHILESFTRRVAQSGYDGTNFSDIAAELGISKGTIVHHYGTKDRLLAALHESYMRRRLAEAYLIMSRLSSPPEQLAGMLFAFMLYQEHDRDATVAFQREISRLADNETLSEGVRLRGEYLGLVRGILRKGTESGQFREGDPNLQSLLMMGSAQWAWTWFDPSGPHTAEEVGASLVDMVLGGLLTRPATAPGLADPDGAVLRIVRSCLADAAAPSEPPATPAS</sequence>
<dbReference type="SUPFAM" id="SSF46689">
    <property type="entry name" value="Homeodomain-like"/>
    <property type="match status" value="1"/>
</dbReference>
<dbReference type="Gene3D" id="1.10.10.60">
    <property type="entry name" value="Homeodomain-like"/>
    <property type="match status" value="1"/>
</dbReference>
<dbReference type="RefSeq" id="WP_220644879.1">
    <property type="nucleotide sequence ID" value="NZ_CP080647.1"/>
</dbReference>
<dbReference type="SUPFAM" id="SSF48498">
    <property type="entry name" value="Tetracyclin repressor-like, C-terminal domain"/>
    <property type="match status" value="1"/>
</dbReference>
<accession>A0ABX8XJQ8</accession>
<organism evidence="6 7">
    <name type="scientific">Streptomyces akebiae</name>
    <dbReference type="NCBI Taxonomy" id="2865673"/>
    <lineage>
        <taxon>Bacteria</taxon>
        <taxon>Bacillati</taxon>
        <taxon>Actinomycetota</taxon>
        <taxon>Actinomycetes</taxon>
        <taxon>Kitasatosporales</taxon>
        <taxon>Streptomycetaceae</taxon>
        <taxon>Streptomyces</taxon>
    </lineage>
</organism>
<evidence type="ECO:0000313" key="6">
    <source>
        <dbReference type="EMBL" id="QYX75722.1"/>
    </source>
</evidence>
<reference evidence="6 7" key="1">
    <citation type="submission" date="2021-08" db="EMBL/GenBank/DDBJ databases">
        <authorList>
            <person name="Ping M."/>
        </authorList>
    </citation>
    <scope>NUCLEOTIDE SEQUENCE [LARGE SCALE GENOMIC DNA]</scope>
    <source>
        <strain evidence="6 7">MG28</strain>
    </source>
</reference>
<dbReference type="PROSITE" id="PS50977">
    <property type="entry name" value="HTH_TETR_2"/>
    <property type="match status" value="1"/>
</dbReference>
<protein>
    <submittedName>
        <fullName evidence="6">TetR/AcrR family transcriptional regulator</fullName>
    </submittedName>
</protein>
<dbReference type="Gene3D" id="1.10.357.10">
    <property type="entry name" value="Tetracycline Repressor, domain 2"/>
    <property type="match status" value="1"/>
</dbReference>
<dbReference type="EMBL" id="CP080647">
    <property type="protein sequence ID" value="QYX75722.1"/>
    <property type="molecule type" value="Genomic_DNA"/>
</dbReference>
<feature type="DNA-binding region" description="H-T-H motif" evidence="4">
    <location>
        <begin position="34"/>
        <end position="53"/>
    </location>
</feature>
<evidence type="ECO:0000313" key="7">
    <source>
        <dbReference type="Proteomes" id="UP000827138"/>
    </source>
</evidence>
<keyword evidence="7" id="KW-1185">Reference proteome</keyword>
<dbReference type="Proteomes" id="UP000827138">
    <property type="component" value="Chromosome"/>
</dbReference>
<dbReference type="InterPro" id="IPR009057">
    <property type="entry name" value="Homeodomain-like_sf"/>
</dbReference>
<dbReference type="Pfam" id="PF00440">
    <property type="entry name" value="TetR_N"/>
    <property type="match status" value="1"/>
</dbReference>
<dbReference type="InterPro" id="IPR041490">
    <property type="entry name" value="KstR2_TetR_C"/>
</dbReference>
<evidence type="ECO:0000256" key="4">
    <source>
        <dbReference type="PROSITE-ProRule" id="PRU00335"/>
    </source>
</evidence>
<dbReference type="PRINTS" id="PR00455">
    <property type="entry name" value="HTHTETR"/>
</dbReference>
<dbReference type="Pfam" id="PF17932">
    <property type="entry name" value="TetR_C_24"/>
    <property type="match status" value="1"/>
</dbReference>
<evidence type="ECO:0000259" key="5">
    <source>
        <dbReference type="PROSITE" id="PS50977"/>
    </source>
</evidence>
<keyword evidence="2 4" id="KW-0238">DNA-binding</keyword>
<keyword evidence="3" id="KW-0804">Transcription</keyword>
<keyword evidence="1" id="KW-0805">Transcription regulation</keyword>
<dbReference type="PANTHER" id="PTHR30055">
    <property type="entry name" value="HTH-TYPE TRANSCRIPTIONAL REGULATOR RUTR"/>
    <property type="match status" value="1"/>
</dbReference>
<evidence type="ECO:0000256" key="2">
    <source>
        <dbReference type="ARBA" id="ARBA00023125"/>
    </source>
</evidence>
<proteinExistence type="predicted"/>
<gene>
    <name evidence="6" type="ORF">K1J60_03645</name>
</gene>
<dbReference type="InterPro" id="IPR036271">
    <property type="entry name" value="Tet_transcr_reg_TetR-rel_C_sf"/>
</dbReference>
<feature type="domain" description="HTH tetR-type" evidence="5">
    <location>
        <begin position="11"/>
        <end position="71"/>
    </location>
</feature>
<dbReference type="InterPro" id="IPR001647">
    <property type="entry name" value="HTH_TetR"/>
</dbReference>
<evidence type="ECO:0000256" key="3">
    <source>
        <dbReference type="ARBA" id="ARBA00023163"/>
    </source>
</evidence>